<dbReference type="VEuPathDB" id="FungiDB:ASPFODRAFT_499045"/>
<gene>
    <name evidence="1" type="ORF">ASPFODRAFT_499045</name>
</gene>
<sequence length="198" mass="22864">MARGGLKFHKRNSGKAGDHHPTWWSDGRLLAAFLLQSGFGRIELACFLKLVHLLLSVYRCFRSISYFQGSAIAYLTGIYDQTTPSTPSWSEISWNSHKAWNIYPVGMIPEIPLPFIVAWCGCLREYCSSVTLFLSRVPPLQHDITRALSFMTYGHTRFQTRLPGCDSLRHLLILFHSSTQSKNHLFRHNQYFSRFFPY</sequence>
<evidence type="ECO:0000313" key="1">
    <source>
        <dbReference type="EMBL" id="OJZ89597.1"/>
    </source>
</evidence>
<organism evidence="1 2">
    <name type="scientific">Aspergillus luchuensis (strain CBS 106.47)</name>
    <dbReference type="NCBI Taxonomy" id="1137211"/>
    <lineage>
        <taxon>Eukaryota</taxon>
        <taxon>Fungi</taxon>
        <taxon>Dikarya</taxon>
        <taxon>Ascomycota</taxon>
        <taxon>Pezizomycotina</taxon>
        <taxon>Eurotiomycetes</taxon>
        <taxon>Eurotiomycetidae</taxon>
        <taxon>Eurotiales</taxon>
        <taxon>Aspergillaceae</taxon>
        <taxon>Aspergillus</taxon>
        <taxon>Aspergillus subgen. Circumdati</taxon>
    </lineage>
</organism>
<dbReference type="Proteomes" id="UP000184063">
    <property type="component" value="Unassembled WGS sequence"/>
</dbReference>
<reference evidence="2" key="1">
    <citation type="journal article" date="2017" name="Genome Biol.">
        <title>Comparative genomics reveals high biological diversity and specific adaptations in the industrially and medically important fungal genus Aspergillus.</title>
        <authorList>
            <person name="de Vries R.P."/>
            <person name="Riley R."/>
            <person name="Wiebenga A."/>
            <person name="Aguilar-Osorio G."/>
            <person name="Amillis S."/>
            <person name="Uchima C.A."/>
            <person name="Anderluh G."/>
            <person name="Asadollahi M."/>
            <person name="Askin M."/>
            <person name="Barry K."/>
            <person name="Battaglia E."/>
            <person name="Bayram O."/>
            <person name="Benocci T."/>
            <person name="Braus-Stromeyer S.A."/>
            <person name="Caldana C."/>
            <person name="Canovas D."/>
            <person name="Cerqueira G.C."/>
            <person name="Chen F."/>
            <person name="Chen W."/>
            <person name="Choi C."/>
            <person name="Clum A."/>
            <person name="Dos Santos R.A."/>
            <person name="Damasio A.R."/>
            <person name="Diallinas G."/>
            <person name="Emri T."/>
            <person name="Fekete E."/>
            <person name="Flipphi M."/>
            <person name="Freyberg S."/>
            <person name="Gallo A."/>
            <person name="Gournas C."/>
            <person name="Habgood R."/>
            <person name="Hainaut M."/>
            <person name="Harispe M.L."/>
            <person name="Henrissat B."/>
            <person name="Hilden K.S."/>
            <person name="Hope R."/>
            <person name="Hossain A."/>
            <person name="Karabika E."/>
            <person name="Karaffa L."/>
            <person name="Karanyi Z."/>
            <person name="Krasevec N."/>
            <person name="Kuo A."/>
            <person name="Kusch H."/>
            <person name="LaButti K."/>
            <person name="Lagendijk E.L."/>
            <person name="Lapidus A."/>
            <person name="Levasseur A."/>
            <person name="Lindquist E."/>
            <person name="Lipzen A."/>
            <person name="Logrieco A.F."/>
            <person name="MacCabe A."/>
            <person name="Maekelae M.R."/>
            <person name="Malavazi I."/>
            <person name="Melin P."/>
            <person name="Meyer V."/>
            <person name="Mielnichuk N."/>
            <person name="Miskei M."/>
            <person name="Molnar A.P."/>
            <person name="Mule G."/>
            <person name="Ngan C.Y."/>
            <person name="Orejas M."/>
            <person name="Orosz E."/>
            <person name="Ouedraogo J.P."/>
            <person name="Overkamp K.M."/>
            <person name="Park H.-S."/>
            <person name="Perrone G."/>
            <person name="Piumi F."/>
            <person name="Punt P.J."/>
            <person name="Ram A.F."/>
            <person name="Ramon A."/>
            <person name="Rauscher S."/>
            <person name="Record E."/>
            <person name="Riano-Pachon D.M."/>
            <person name="Robert V."/>
            <person name="Roehrig J."/>
            <person name="Ruller R."/>
            <person name="Salamov A."/>
            <person name="Salih N.S."/>
            <person name="Samson R.A."/>
            <person name="Sandor E."/>
            <person name="Sanguinetti M."/>
            <person name="Schuetze T."/>
            <person name="Sepcic K."/>
            <person name="Shelest E."/>
            <person name="Sherlock G."/>
            <person name="Sophianopoulou V."/>
            <person name="Squina F.M."/>
            <person name="Sun H."/>
            <person name="Susca A."/>
            <person name="Todd R.B."/>
            <person name="Tsang A."/>
            <person name="Unkles S.E."/>
            <person name="van de Wiele N."/>
            <person name="van Rossen-Uffink D."/>
            <person name="Oliveira J.V."/>
            <person name="Vesth T.C."/>
            <person name="Visser J."/>
            <person name="Yu J.-H."/>
            <person name="Zhou M."/>
            <person name="Andersen M.R."/>
            <person name="Archer D.B."/>
            <person name="Baker S.E."/>
            <person name="Benoit I."/>
            <person name="Brakhage A.A."/>
            <person name="Braus G.H."/>
            <person name="Fischer R."/>
            <person name="Frisvad J.C."/>
            <person name="Goldman G.H."/>
            <person name="Houbraken J."/>
            <person name="Oakley B."/>
            <person name="Pocsi I."/>
            <person name="Scazzocchio C."/>
            <person name="Seiboth B."/>
            <person name="vanKuyk P.A."/>
            <person name="Wortman J."/>
            <person name="Dyer P.S."/>
            <person name="Grigoriev I.V."/>
        </authorList>
    </citation>
    <scope>NUCLEOTIDE SEQUENCE [LARGE SCALE GENOMIC DNA]</scope>
    <source>
        <strain evidence="2">CBS 106.47</strain>
    </source>
</reference>
<protein>
    <submittedName>
        <fullName evidence="1">Uncharacterized protein</fullName>
    </submittedName>
</protein>
<accession>A0A1M3TRS5</accession>
<proteinExistence type="predicted"/>
<evidence type="ECO:0000313" key="2">
    <source>
        <dbReference type="Proteomes" id="UP000184063"/>
    </source>
</evidence>
<dbReference type="EMBL" id="KV878238">
    <property type="protein sequence ID" value="OJZ89597.1"/>
    <property type="molecule type" value="Genomic_DNA"/>
</dbReference>
<dbReference type="AlphaFoldDB" id="A0A1M3TRS5"/>
<name>A0A1M3TRS5_ASPLC</name>